<dbReference type="InterPro" id="IPR002909">
    <property type="entry name" value="IPT_dom"/>
</dbReference>
<dbReference type="EMBL" id="KV919332">
    <property type="protein sequence ID" value="OSX70015.1"/>
    <property type="molecule type" value="Genomic_DNA"/>
</dbReference>
<keyword evidence="4" id="KW-1185">Reference proteome</keyword>
<dbReference type="Pfam" id="PF01833">
    <property type="entry name" value="TIG"/>
    <property type="match status" value="1"/>
</dbReference>
<evidence type="ECO:0000256" key="1">
    <source>
        <dbReference type="SAM" id="MobiDB-lite"/>
    </source>
</evidence>
<dbReference type="SUPFAM" id="SSF81296">
    <property type="entry name" value="E set domains"/>
    <property type="match status" value="1"/>
</dbReference>
<organism evidence="3 4">
    <name type="scientific">Porphyra umbilicalis</name>
    <name type="common">Purple laver</name>
    <name type="synonym">Red alga</name>
    <dbReference type="NCBI Taxonomy" id="2786"/>
    <lineage>
        <taxon>Eukaryota</taxon>
        <taxon>Rhodophyta</taxon>
        <taxon>Bangiophyceae</taxon>
        <taxon>Bangiales</taxon>
        <taxon>Bangiaceae</taxon>
        <taxon>Porphyra</taxon>
    </lineage>
</organism>
<dbReference type="AlphaFoldDB" id="A0A1X6NN57"/>
<proteinExistence type="predicted"/>
<dbReference type="InterPro" id="IPR013783">
    <property type="entry name" value="Ig-like_fold"/>
</dbReference>
<accession>A0A1X6NN57</accession>
<feature type="region of interest" description="Disordered" evidence="1">
    <location>
        <begin position="1"/>
        <end position="21"/>
    </location>
</feature>
<dbReference type="CDD" id="cd00102">
    <property type="entry name" value="IPT"/>
    <property type="match status" value="1"/>
</dbReference>
<protein>
    <recommendedName>
        <fullName evidence="2">IPT/TIG domain-containing protein</fullName>
    </recommendedName>
</protein>
<reference evidence="3 4" key="1">
    <citation type="submission" date="2017-03" db="EMBL/GenBank/DDBJ databases">
        <title>WGS assembly of Porphyra umbilicalis.</title>
        <authorList>
            <person name="Brawley S.H."/>
            <person name="Blouin N.A."/>
            <person name="Ficko-Blean E."/>
            <person name="Wheeler G.L."/>
            <person name="Lohr M."/>
            <person name="Goodson H.V."/>
            <person name="Jenkins J.W."/>
            <person name="Blaby-Haas C.E."/>
            <person name="Helliwell K.E."/>
            <person name="Chan C."/>
            <person name="Marriage T."/>
            <person name="Bhattacharya D."/>
            <person name="Klein A.S."/>
            <person name="Badis Y."/>
            <person name="Brodie J."/>
            <person name="Cao Y."/>
            <person name="Collen J."/>
            <person name="Dittami S.M."/>
            <person name="Gachon C.M."/>
            <person name="Green B.R."/>
            <person name="Karpowicz S."/>
            <person name="Kim J.W."/>
            <person name="Kudahl U."/>
            <person name="Lin S."/>
            <person name="Michel G."/>
            <person name="Mittag M."/>
            <person name="Olson B.J."/>
            <person name="Pangilinan J."/>
            <person name="Peng Y."/>
            <person name="Qiu H."/>
            <person name="Shu S."/>
            <person name="Singer J.T."/>
            <person name="Smith A.G."/>
            <person name="Sprecher B.N."/>
            <person name="Wagner V."/>
            <person name="Wang W."/>
            <person name="Wang Z.-Y."/>
            <person name="Yan J."/>
            <person name="Yarish C."/>
            <person name="Zoeuner-Riek S."/>
            <person name="Zhuang Y."/>
            <person name="Zou Y."/>
            <person name="Lindquist E.A."/>
            <person name="Grimwood J."/>
            <person name="Barry K."/>
            <person name="Rokhsar D.S."/>
            <person name="Schmutz J."/>
            <person name="Stiller J.W."/>
            <person name="Grossman A.R."/>
            <person name="Prochnik S.E."/>
        </authorList>
    </citation>
    <scope>NUCLEOTIDE SEQUENCE [LARGE SCALE GENOMIC DNA]</scope>
    <source>
        <strain evidence="3">4086291</strain>
    </source>
</reference>
<dbReference type="InterPro" id="IPR011042">
    <property type="entry name" value="6-blade_b-propeller_TolB-like"/>
</dbReference>
<dbReference type="Gene3D" id="2.120.10.30">
    <property type="entry name" value="TolB, C-terminal domain"/>
    <property type="match status" value="1"/>
</dbReference>
<evidence type="ECO:0000313" key="3">
    <source>
        <dbReference type="EMBL" id="OSX70015.1"/>
    </source>
</evidence>
<dbReference type="SUPFAM" id="SSF50952">
    <property type="entry name" value="Soluble quinoprotein glucose dehydrogenase"/>
    <property type="match status" value="1"/>
</dbReference>
<evidence type="ECO:0000313" key="4">
    <source>
        <dbReference type="Proteomes" id="UP000218209"/>
    </source>
</evidence>
<dbReference type="InterPro" id="IPR011041">
    <property type="entry name" value="Quinoprot_gluc/sorb_DH_b-prop"/>
</dbReference>
<dbReference type="InterPro" id="IPR014756">
    <property type="entry name" value="Ig_E-set"/>
</dbReference>
<dbReference type="Gene3D" id="2.60.40.10">
    <property type="entry name" value="Immunoglobulins"/>
    <property type="match status" value="1"/>
</dbReference>
<sequence>MRPPRVASVAPTKASPEGNTPAVVKGARFYNQPVVLVDGVPAETVDEVDDSTLRVLLPPHPVGTAQLTVRTKFGESAPVSLAYVKGNSPFAFEQKTLMADPPSRGVFVIERVVATVLGPDQRYYMGTMDGHVHALTVSPDLVVTNECKSPNLGRWRSVMGLAFDPTERPGGLPRLYASTAILFHQRHADALGVERWANGRVERLAVGGAGDAACLRVEQEGFVSGLPVSAHDHSPSGLTFNDNGDLLLLVGSSTNAGVSVPGDGIGGIPDTPLTSAALIAHTSRSGFNGTIRYSNYAEPAKAVITANAEHVQVYAAGIRNALNLLLHSTGSMWAADNSANTGFGVTSLSCGKAGGEPGNEKDRLLRVEQGAYYGTPNRARGVWDPRQCVYHPPTDTVARGGYTPPAALFTSSTNGMAEYTAFRFANRLRGDIFSSKVAFRKSGLLWRTRLSRDGRRVVAPPWCFGKRAASPSSCPPVGSWSRRKCFKRASSSWCPSSATRGACASLACTRRGGRRSAATRWRWSGGTLCQATRARLSAARPVPPCLT</sequence>
<dbReference type="Proteomes" id="UP000218209">
    <property type="component" value="Unassembled WGS sequence"/>
</dbReference>
<evidence type="ECO:0000259" key="2">
    <source>
        <dbReference type="Pfam" id="PF01833"/>
    </source>
</evidence>
<feature type="domain" description="IPT/TIG" evidence="2">
    <location>
        <begin position="4"/>
        <end position="81"/>
    </location>
</feature>
<name>A0A1X6NN57_PORUM</name>
<gene>
    <name evidence="3" type="ORF">BU14_0951s0003</name>
</gene>